<gene>
    <name evidence="1" type="ORF">LCGC14_2035620</name>
</gene>
<organism evidence="1">
    <name type="scientific">marine sediment metagenome</name>
    <dbReference type="NCBI Taxonomy" id="412755"/>
    <lineage>
        <taxon>unclassified sequences</taxon>
        <taxon>metagenomes</taxon>
        <taxon>ecological metagenomes</taxon>
    </lineage>
</organism>
<evidence type="ECO:0008006" key="2">
    <source>
        <dbReference type="Google" id="ProtNLM"/>
    </source>
</evidence>
<dbReference type="AlphaFoldDB" id="A0A0F9FG05"/>
<protein>
    <recommendedName>
        <fullName evidence="2">YbjN domain-containing protein</fullName>
    </recommendedName>
</protein>
<proteinExistence type="predicted"/>
<evidence type="ECO:0000313" key="1">
    <source>
        <dbReference type="EMBL" id="KKL77366.1"/>
    </source>
</evidence>
<accession>A0A0F9FG05</accession>
<name>A0A0F9FG05_9ZZZZ</name>
<reference evidence="1" key="1">
    <citation type="journal article" date="2015" name="Nature">
        <title>Complex archaea that bridge the gap between prokaryotes and eukaryotes.</title>
        <authorList>
            <person name="Spang A."/>
            <person name="Saw J.H."/>
            <person name="Jorgensen S.L."/>
            <person name="Zaremba-Niedzwiedzka K."/>
            <person name="Martijn J."/>
            <person name="Lind A.E."/>
            <person name="van Eijk R."/>
            <person name="Schleper C."/>
            <person name="Guy L."/>
            <person name="Ettema T.J."/>
        </authorList>
    </citation>
    <scope>NUCLEOTIDE SEQUENCE</scope>
</reference>
<dbReference type="EMBL" id="LAZR01023769">
    <property type="protein sequence ID" value="KKL77366.1"/>
    <property type="molecule type" value="Genomic_DNA"/>
</dbReference>
<sequence length="153" mass="16560">METETMEVTKIDTLADVVLALREHGYHAKLTDDGVITGVSLAEDDGSSRDFAMLITEENGSLEFTCQLCTIGDLEKDHDENSLAALAWVFLAENAEIQPWALALINPDGELDSNDTIVLTDSVPLGDFSTEELASAMTTLLRALANAVPTYIK</sequence>
<comment type="caution">
    <text evidence="1">The sequence shown here is derived from an EMBL/GenBank/DDBJ whole genome shotgun (WGS) entry which is preliminary data.</text>
</comment>